<dbReference type="GO" id="GO:0003735">
    <property type="term" value="F:structural constituent of ribosome"/>
    <property type="evidence" value="ECO:0007669"/>
    <property type="project" value="InterPro"/>
</dbReference>
<dbReference type="PANTHER" id="PTHR11831:SF4">
    <property type="entry name" value="SMALL RIBOSOMAL SUBUNIT PROTEIN US4M"/>
    <property type="match status" value="1"/>
</dbReference>
<dbReference type="NCBIfam" id="TIGR01017">
    <property type="entry name" value="rpsD_bact"/>
    <property type="match status" value="1"/>
</dbReference>
<dbReference type="GO" id="GO:0042274">
    <property type="term" value="P:ribosomal small subunit biogenesis"/>
    <property type="evidence" value="ECO:0007669"/>
    <property type="project" value="TreeGrafter"/>
</dbReference>
<comment type="function">
    <text evidence="7">With S5 and S12 plays an important role in translational accuracy.</text>
</comment>
<keyword evidence="2 7" id="KW-0699">rRNA-binding</keyword>
<evidence type="ECO:0000256" key="5">
    <source>
        <dbReference type="ARBA" id="ARBA00023274"/>
    </source>
</evidence>
<dbReference type="Gene3D" id="3.10.290.10">
    <property type="entry name" value="RNA-binding S4 domain"/>
    <property type="match status" value="1"/>
</dbReference>
<dbReference type="SUPFAM" id="SSF55174">
    <property type="entry name" value="Alpha-L RNA-binding motif"/>
    <property type="match status" value="1"/>
</dbReference>
<dbReference type="GO" id="GO:0019843">
    <property type="term" value="F:rRNA binding"/>
    <property type="evidence" value="ECO:0007669"/>
    <property type="project" value="UniProtKB-UniRule"/>
</dbReference>
<dbReference type="InterPro" id="IPR002942">
    <property type="entry name" value="S4_RNA-bd"/>
</dbReference>
<sequence>MARYTDAKCKLCRREGQKLYLKGKRCSTTKCPIERKGAVPPGERPKRRPSRLSDYGVRLREKQRLKRYYGVLEAQFRRYLRKAEKSGDDVGTVLLRLLETRLDNVVHKLGFCWSKNQSRQLIRHGHVLVDGRKVDIPSYNIKQGQVVSLSAKAQGLSAVQEARDQIPNEAVPKWLERKGLVGKVKRLPEEEELEGNFDVSLIVEYYSR</sequence>
<protein>
    <recommendedName>
        <fullName evidence="6 7">Small ribosomal subunit protein uS4</fullName>
    </recommendedName>
</protein>
<evidence type="ECO:0000256" key="3">
    <source>
        <dbReference type="ARBA" id="ARBA00022884"/>
    </source>
</evidence>
<keyword evidence="4 7" id="KW-0689">Ribosomal protein</keyword>
<accession>A0A1W9NZF4</accession>
<dbReference type="Pfam" id="PF00163">
    <property type="entry name" value="Ribosomal_S4"/>
    <property type="match status" value="1"/>
</dbReference>
<proteinExistence type="inferred from homology"/>
<dbReference type="STRING" id="1968527.B5M47_00495"/>
<dbReference type="PROSITE" id="PS00632">
    <property type="entry name" value="RIBOSOMAL_S4"/>
    <property type="match status" value="1"/>
</dbReference>
<evidence type="ECO:0000259" key="10">
    <source>
        <dbReference type="SMART" id="SM00363"/>
    </source>
</evidence>
<dbReference type="SMART" id="SM00363">
    <property type="entry name" value="S4"/>
    <property type="match status" value="1"/>
</dbReference>
<evidence type="ECO:0000256" key="6">
    <source>
        <dbReference type="ARBA" id="ARBA00035254"/>
    </source>
</evidence>
<dbReference type="PROSITE" id="PS50889">
    <property type="entry name" value="S4"/>
    <property type="match status" value="1"/>
</dbReference>
<dbReference type="AlphaFoldDB" id="A0A1W9NZF4"/>
<evidence type="ECO:0000256" key="4">
    <source>
        <dbReference type="ARBA" id="ARBA00022980"/>
    </source>
</evidence>
<dbReference type="Pfam" id="PF01479">
    <property type="entry name" value="S4"/>
    <property type="match status" value="1"/>
</dbReference>
<comment type="similarity">
    <text evidence="1 7 8">Belongs to the universal ribosomal protein uS4 family.</text>
</comment>
<evidence type="ECO:0000313" key="12">
    <source>
        <dbReference type="EMBL" id="OQX51508.1"/>
    </source>
</evidence>
<dbReference type="InterPro" id="IPR001912">
    <property type="entry name" value="Ribosomal_uS4_N"/>
</dbReference>
<dbReference type="SMART" id="SM01390">
    <property type="entry name" value="Ribosomal_S4"/>
    <property type="match status" value="1"/>
</dbReference>
<reference evidence="13" key="1">
    <citation type="submission" date="2017-03" db="EMBL/GenBank/DDBJ databases">
        <title>Novel pathways for hydrocarbon cycling and metabolic interdependencies in hydrothermal sediment communities.</title>
        <authorList>
            <person name="Dombrowski N."/>
            <person name="Seitz K."/>
            <person name="Teske A."/>
            <person name="Baker B."/>
        </authorList>
    </citation>
    <scope>NUCLEOTIDE SEQUENCE [LARGE SCALE GENOMIC DNA]</scope>
</reference>
<dbReference type="EMBL" id="MZGJ01000003">
    <property type="protein sequence ID" value="OQX51508.1"/>
    <property type="molecule type" value="Genomic_DNA"/>
</dbReference>
<evidence type="ECO:0000256" key="7">
    <source>
        <dbReference type="HAMAP-Rule" id="MF_01306"/>
    </source>
</evidence>
<evidence type="ECO:0000256" key="9">
    <source>
        <dbReference type="SAM" id="MobiDB-lite"/>
    </source>
</evidence>
<comment type="function">
    <text evidence="7">One of the primary rRNA binding proteins, it binds directly to 16S rRNA where it nucleates assembly of the body of the 30S subunit.</text>
</comment>
<evidence type="ECO:0000256" key="8">
    <source>
        <dbReference type="RuleBase" id="RU003699"/>
    </source>
</evidence>
<dbReference type="GO" id="GO:0006412">
    <property type="term" value="P:translation"/>
    <property type="evidence" value="ECO:0007669"/>
    <property type="project" value="UniProtKB-UniRule"/>
</dbReference>
<keyword evidence="3 7" id="KW-0694">RNA-binding</keyword>
<dbReference type="CDD" id="cd00165">
    <property type="entry name" value="S4"/>
    <property type="match status" value="1"/>
</dbReference>
<dbReference type="InterPro" id="IPR022801">
    <property type="entry name" value="Ribosomal_uS4"/>
</dbReference>
<dbReference type="HAMAP" id="MF_01306_B">
    <property type="entry name" value="Ribosomal_uS4_B"/>
    <property type="match status" value="1"/>
</dbReference>
<dbReference type="Proteomes" id="UP000192520">
    <property type="component" value="Unassembled WGS sequence"/>
</dbReference>
<feature type="region of interest" description="Disordered" evidence="9">
    <location>
        <begin position="34"/>
        <end position="53"/>
    </location>
</feature>
<dbReference type="Gene3D" id="1.10.1050.10">
    <property type="entry name" value="Ribosomal Protein S4 Delta 41, Chain A, domain 1"/>
    <property type="match status" value="1"/>
</dbReference>
<dbReference type="GO" id="GO:0015935">
    <property type="term" value="C:small ribosomal subunit"/>
    <property type="evidence" value="ECO:0007669"/>
    <property type="project" value="InterPro"/>
</dbReference>
<evidence type="ECO:0000256" key="2">
    <source>
        <dbReference type="ARBA" id="ARBA00022730"/>
    </source>
</evidence>
<gene>
    <name evidence="7" type="primary">rpsD</name>
    <name evidence="12" type="ORF">B5M47_00495</name>
</gene>
<evidence type="ECO:0000259" key="11">
    <source>
        <dbReference type="SMART" id="SM01390"/>
    </source>
</evidence>
<dbReference type="FunFam" id="3.10.290.10:FF:000001">
    <property type="entry name" value="30S ribosomal protein S4"/>
    <property type="match status" value="1"/>
</dbReference>
<dbReference type="InterPro" id="IPR005709">
    <property type="entry name" value="Ribosomal_uS4_bac-type"/>
</dbReference>
<dbReference type="InterPro" id="IPR018079">
    <property type="entry name" value="Ribosomal_uS4_CS"/>
</dbReference>
<evidence type="ECO:0000313" key="13">
    <source>
        <dbReference type="Proteomes" id="UP000192520"/>
    </source>
</evidence>
<dbReference type="NCBIfam" id="NF003717">
    <property type="entry name" value="PRK05327.1"/>
    <property type="match status" value="1"/>
</dbReference>
<evidence type="ECO:0000256" key="1">
    <source>
        <dbReference type="ARBA" id="ARBA00007465"/>
    </source>
</evidence>
<name>A0A1W9NZF4_UNCC3</name>
<keyword evidence="5 7" id="KW-0687">Ribonucleoprotein</keyword>
<feature type="domain" description="RNA-binding S4" evidence="10">
    <location>
        <begin position="100"/>
        <end position="164"/>
    </location>
</feature>
<dbReference type="PANTHER" id="PTHR11831">
    <property type="entry name" value="30S 40S RIBOSOMAL PROTEIN"/>
    <property type="match status" value="1"/>
</dbReference>
<comment type="subunit">
    <text evidence="7">Part of the 30S ribosomal subunit. Contacts protein S5. The interaction surface between S4 and S5 is involved in control of translational fidelity.</text>
</comment>
<comment type="caution">
    <text evidence="12">The sequence shown here is derived from an EMBL/GenBank/DDBJ whole genome shotgun (WGS) entry which is preliminary data.</text>
</comment>
<dbReference type="InterPro" id="IPR036986">
    <property type="entry name" value="S4_RNA-bd_sf"/>
</dbReference>
<organism evidence="12 13">
    <name type="scientific">candidate division CPR3 bacterium 4484_211</name>
    <dbReference type="NCBI Taxonomy" id="1968527"/>
    <lineage>
        <taxon>Bacteria</taxon>
        <taxon>Bacteria division CPR3</taxon>
    </lineage>
</organism>
<feature type="domain" description="Small ribosomal subunit protein uS4 N-terminal" evidence="11">
    <location>
        <begin position="3"/>
        <end position="99"/>
    </location>
</feature>